<dbReference type="PROSITE" id="PS51257">
    <property type="entry name" value="PROKAR_LIPOPROTEIN"/>
    <property type="match status" value="1"/>
</dbReference>
<name>A0ABU0IDW4_9HYPH</name>
<accession>A0ABU0IDW4</accession>
<dbReference type="Proteomes" id="UP001235269">
    <property type="component" value="Unassembled WGS sequence"/>
</dbReference>
<proteinExistence type="predicted"/>
<sequence>MLLFRLRFFLVLIVSLAVAGCVSALLPERPKRFYYDVRAVTVLAGPRVPVSLIEGIERRMQASVEATTRADLPPRVILTVRIKRFDSGIGLNHRLNEAEVEVKATYVENGSDAAEGDFKVQTETLDPALAAESLAEAVAARLRSLFSLKSARL</sequence>
<evidence type="ECO:0000313" key="2">
    <source>
        <dbReference type="Proteomes" id="UP001235269"/>
    </source>
</evidence>
<protein>
    <recommendedName>
        <fullName evidence="3">LPS-assembly lipoprotein</fullName>
    </recommendedName>
</protein>
<gene>
    <name evidence="1" type="ORF">QO005_002227</name>
</gene>
<reference evidence="1 2" key="1">
    <citation type="submission" date="2023-07" db="EMBL/GenBank/DDBJ databases">
        <title>Genomic Encyclopedia of Type Strains, Phase IV (KMG-IV): sequencing the most valuable type-strain genomes for metagenomic binning, comparative biology and taxonomic classification.</title>
        <authorList>
            <person name="Goeker M."/>
        </authorList>
    </citation>
    <scope>NUCLEOTIDE SEQUENCE [LARGE SCALE GENOMIC DNA]</scope>
    <source>
        <strain evidence="1 2">DSM 100301</strain>
    </source>
</reference>
<keyword evidence="2" id="KW-1185">Reference proteome</keyword>
<dbReference type="EMBL" id="JAUSWH010000006">
    <property type="protein sequence ID" value="MDQ0455887.1"/>
    <property type="molecule type" value="Genomic_DNA"/>
</dbReference>
<evidence type="ECO:0000313" key="1">
    <source>
        <dbReference type="EMBL" id="MDQ0455887.1"/>
    </source>
</evidence>
<evidence type="ECO:0008006" key="3">
    <source>
        <dbReference type="Google" id="ProtNLM"/>
    </source>
</evidence>
<dbReference type="RefSeq" id="WP_307158091.1">
    <property type="nucleotide sequence ID" value="NZ_JAUSWH010000006.1"/>
</dbReference>
<comment type="caution">
    <text evidence="1">The sequence shown here is derived from an EMBL/GenBank/DDBJ whole genome shotgun (WGS) entry which is preliminary data.</text>
</comment>
<organism evidence="1 2">
    <name type="scientific">Rhizobium paknamense</name>
    <dbReference type="NCBI Taxonomy" id="1206817"/>
    <lineage>
        <taxon>Bacteria</taxon>
        <taxon>Pseudomonadati</taxon>
        <taxon>Pseudomonadota</taxon>
        <taxon>Alphaproteobacteria</taxon>
        <taxon>Hyphomicrobiales</taxon>
        <taxon>Rhizobiaceae</taxon>
        <taxon>Rhizobium/Agrobacterium group</taxon>
        <taxon>Rhizobium</taxon>
    </lineage>
</organism>